<keyword evidence="2" id="KW-1185">Reference proteome</keyword>
<comment type="caution">
    <text evidence="1">The sequence shown here is derived from an EMBL/GenBank/DDBJ whole genome shotgun (WGS) entry which is preliminary data.</text>
</comment>
<name>A0ABY1YPJ9_9RHOB</name>
<dbReference type="InterPro" id="IPR010626">
    <property type="entry name" value="DUF1217"/>
</dbReference>
<reference evidence="1 2" key="1">
    <citation type="submission" date="2019-02" db="EMBL/GenBank/DDBJ databases">
        <authorList>
            <person name="Zhang G."/>
        </authorList>
    </citation>
    <scope>NUCLEOTIDE SEQUENCE [LARGE SCALE GENOMIC DNA]</scope>
    <source>
        <strain evidence="1 2">CMB17</strain>
    </source>
</reference>
<dbReference type="InterPro" id="IPR023157">
    <property type="entry name" value="AGR-C-984p-like_sf"/>
</dbReference>
<evidence type="ECO:0000313" key="1">
    <source>
        <dbReference type="EMBL" id="TBN52182.1"/>
    </source>
</evidence>
<dbReference type="SUPFAM" id="SSF158837">
    <property type="entry name" value="AGR C 984p-like"/>
    <property type="match status" value="1"/>
</dbReference>
<protein>
    <submittedName>
        <fullName evidence="1">DUF1217 domain-containing protein</fullName>
    </submittedName>
</protein>
<organism evidence="1 2">
    <name type="scientific">Paracoccus sediminis</name>
    <dbReference type="NCBI Taxonomy" id="1214787"/>
    <lineage>
        <taxon>Bacteria</taxon>
        <taxon>Pseudomonadati</taxon>
        <taxon>Pseudomonadota</taxon>
        <taxon>Alphaproteobacteria</taxon>
        <taxon>Rhodobacterales</taxon>
        <taxon>Paracoccaceae</taxon>
        <taxon>Paracoccus</taxon>
    </lineage>
</organism>
<proteinExistence type="predicted"/>
<sequence length="286" mass="31522">MPSIRPCESCANCCFRKTGLSFPAVNEIAMPSAISIGLGGIAGWRVLQRIETRQVEATARDPVVQRATTYFRDNLTQDTTAEDLVGDYKMLQVALGAFGLGEDIANKAFIRKVLESDLGDKASLVNRLSDKRYLKLAREFQARGDDPAATGQAMTQAYVQQQFQKRVGDGDESYRLAINARNELREFATRSSSDKTLWYEVLGSEPLRKVFQGAFGFGNAIGNLSVDRQLEDFMSASERVLGSSSFSRIGTDETIDRLVTRYLALSQIQTATGSNRYSAALALLSR</sequence>
<evidence type="ECO:0000313" key="2">
    <source>
        <dbReference type="Proteomes" id="UP000292859"/>
    </source>
</evidence>
<dbReference type="Gene3D" id="1.10.3700.10">
    <property type="entry name" value="AGR C 984p-like"/>
    <property type="match status" value="1"/>
</dbReference>
<accession>A0ABY1YPJ9</accession>
<gene>
    <name evidence="1" type="ORF">EYF88_04640</name>
</gene>
<dbReference type="Pfam" id="PF06748">
    <property type="entry name" value="DUF1217"/>
    <property type="match status" value="1"/>
</dbReference>
<dbReference type="Proteomes" id="UP000292859">
    <property type="component" value="Unassembled WGS sequence"/>
</dbReference>
<dbReference type="EMBL" id="SIRL01000002">
    <property type="protein sequence ID" value="TBN52182.1"/>
    <property type="molecule type" value="Genomic_DNA"/>
</dbReference>